<dbReference type="CDD" id="cd17932">
    <property type="entry name" value="DEXQc_UvrD"/>
    <property type="match status" value="1"/>
</dbReference>
<evidence type="ECO:0000256" key="4">
    <source>
        <dbReference type="ARBA" id="ARBA00022763"/>
    </source>
</evidence>
<evidence type="ECO:0000259" key="17">
    <source>
        <dbReference type="PROSITE" id="PS51217"/>
    </source>
</evidence>
<dbReference type="GO" id="GO:0004386">
    <property type="term" value="F:helicase activity"/>
    <property type="evidence" value="ECO:0007669"/>
    <property type="project" value="UniProtKB-KW"/>
</dbReference>
<evidence type="ECO:0000256" key="1">
    <source>
        <dbReference type="ARBA" id="ARBA00009922"/>
    </source>
</evidence>
<evidence type="ECO:0000256" key="3">
    <source>
        <dbReference type="ARBA" id="ARBA00022741"/>
    </source>
</evidence>
<dbReference type="Proteomes" id="UP001501725">
    <property type="component" value="Unassembled WGS sequence"/>
</dbReference>
<dbReference type="InterPro" id="IPR014016">
    <property type="entry name" value="UvrD-like_ATP-bd"/>
</dbReference>
<keyword evidence="5 15" id="KW-0378">Hydrolase</keyword>
<dbReference type="InterPro" id="IPR011604">
    <property type="entry name" value="PDDEXK-like_dom_sf"/>
</dbReference>
<comment type="similarity">
    <text evidence="1">Belongs to the helicase family. UvrD subfamily.</text>
</comment>
<dbReference type="PROSITE" id="PS51198">
    <property type="entry name" value="UVRD_HELICASE_ATP_BIND"/>
    <property type="match status" value="1"/>
</dbReference>
<evidence type="ECO:0000313" key="18">
    <source>
        <dbReference type="EMBL" id="GAA4341191.1"/>
    </source>
</evidence>
<keyword evidence="19" id="KW-1185">Reference proteome</keyword>
<evidence type="ECO:0000256" key="11">
    <source>
        <dbReference type="ARBA" id="ARBA00023235"/>
    </source>
</evidence>
<gene>
    <name evidence="18" type="ORF">GCM10023184_39390</name>
</gene>
<evidence type="ECO:0000256" key="9">
    <source>
        <dbReference type="ARBA" id="ARBA00023125"/>
    </source>
</evidence>
<dbReference type="Gene3D" id="1.10.486.10">
    <property type="entry name" value="PCRA, domain 4"/>
    <property type="match status" value="1"/>
</dbReference>
<comment type="catalytic activity">
    <reaction evidence="12">
        <text>Couples ATP hydrolysis with the unwinding of duplex DNA by translocating in the 3'-5' direction.</text>
        <dbReference type="EC" id="5.6.2.4"/>
    </reaction>
</comment>
<evidence type="ECO:0000256" key="15">
    <source>
        <dbReference type="PROSITE-ProRule" id="PRU00560"/>
    </source>
</evidence>
<keyword evidence="11" id="KW-0413">Isomerase</keyword>
<feature type="domain" description="UvrD-like helicase ATP-binding" evidence="16">
    <location>
        <begin position="16"/>
        <end position="343"/>
    </location>
</feature>
<keyword evidence="2" id="KW-0540">Nuclease</keyword>
<evidence type="ECO:0000256" key="10">
    <source>
        <dbReference type="ARBA" id="ARBA00023204"/>
    </source>
</evidence>
<evidence type="ECO:0000256" key="14">
    <source>
        <dbReference type="ARBA" id="ARBA00048988"/>
    </source>
</evidence>
<feature type="binding site" evidence="15">
    <location>
        <begin position="37"/>
        <end position="44"/>
    </location>
    <ligand>
        <name>ATP</name>
        <dbReference type="ChEBI" id="CHEBI:30616"/>
    </ligand>
</feature>
<accession>A0ABP8HLZ5</accession>
<dbReference type="EC" id="5.6.2.4" evidence="13"/>
<keyword evidence="6 15" id="KW-0347">Helicase</keyword>
<dbReference type="Gene3D" id="3.40.50.300">
    <property type="entry name" value="P-loop containing nucleotide triphosphate hydrolases"/>
    <property type="match status" value="2"/>
</dbReference>
<evidence type="ECO:0000259" key="16">
    <source>
        <dbReference type="PROSITE" id="PS51198"/>
    </source>
</evidence>
<evidence type="ECO:0000256" key="8">
    <source>
        <dbReference type="ARBA" id="ARBA00022840"/>
    </source>
</evidence>
<comment type="caution">
    <text evidence="18">The sequence shown here is derived from an EMBL/GenBank/DDBJ whole genome shotgun (WGS) entry which is preliminary data.</text>
</comment>
<organism evidence="18 19">
    <name type="scientific">Flaviaesturariibacter amylovorans</name>
    <dbReference type="NCBI Taxonomy" id="1084520"/>
    <lineage>
        <taxon>Bacteria</taxon>
        <taxon>Pseudomonadati</taxon>
        <taxon>Bacteroidota</taxon>
        <taxon>Chitinophagia</taxon>
        <taxon>Chitinophagales</taxon>
        <taxon>Chitinophagaceae</taxon>
        <taxon>Flaviaestuariibacter</taxon>
    </lineage>
</organism>
<name>A0ABP8HLZ5_9BACT</name>
<evidence type="ECO:0000256" key="12">
    <source>
        <dbReference type="ARBA" id="ARBA00034617"/>
    </source>
</evidence>
<keyword evidence="3 15" id="KW-0547">Nucleotide-binding</keyword>
<dbReference type="Pfam" id="PF00580">
    <property type="entry name" value="UvrD-helicase"/>
    <property type="match status" value="1"/>
</dbReference>
<dbReference type="RefSeq" id="WP_345257609.1">
    <property type="nucleotide sequence ID" value="NZ_BAABGY010000015.1"/>
</dbReference>
<dbReference type="InterPro" id="IPR027417">
    <property type="entry name" value="P-loop_NTPase"/>
</dbReference>
<evidence type="ECO:0000256" key="2">
    <source>
        <dbReference type="ARBA" id="ARBA00022722"/>
    </source>
</evidence>
<dbReference type="InterPro" id="IPR014017">
    <property type="entry name" value="DNA_helicase_UvrD-like_C"/>
</dbReference>
<dbReference type="InterPro" id="IPR000212">
    <property type="entry name" value="DNA_helicase_UvrD/REP"/>
</dbReference>
<dbReference type="PANTHER" id="PTHR11070:SF63">
    <property type="entry name" value="DNA HELICASE IV"/>
    <property type="match status" value="1"/>
</dbReference>
<keyword evidence="9" id="KW-0238">DNA-binding</keyword>
<sequence>MSHRTQLLDKFNEEYQKLNTQQRKAVDQIEGPVMVIAGPGTGKTQILSARIGKILLSDAQIEPENILCLTYTDAGVVAMRRRLSGFIGPDAYRVALHTFHAFCNEVIQDNLGLFERTALDPLSELERIELMKELIDAFGKDHPLKRYRGDVYFEMHGLQSLFSLMKREGWTPDFICGKVKEYLDDLPNREDYVYKKAGKGFKKGDLKLAALAEQKEKMDKLVAACGEFTKFQELMRKRNRYDFDDMINWVIQAFQENEDLLRKYQEQYQYILVDEYQDTSGAQNRIVELLMAYWEKPNVFVVGDDDQSIYRFQGANVENMLAFGSSFGEDLLTVVLTDNYRSGQSILDASKALIDRNNERLVKQLEGLSKDLQARNEAIAALAKDPQVHEYDTQGRELIGITHRIEQLIKEGVAPNCIGIIYRENKYGEELAQYLRLKEIPFYTRRHLNILEQPLIQQLLLVLEYLVAEHDTPYGGDGTLFEILHFEWFGIPPLEIAKAAMQVADENYQNKNKKMSLRRYVCERKNPKDLFDKGLHPHLCEAVQILERLIGAVRNETLQNLLERTLREGGFLGQIMNAPERNWLLQVVTGFYSHVKDETRRNPYITLELFLERINLMRKEGLVLPLVQVAGHEKGVNLLTCHGSKGLEFEYVFLAGATSGCWEKKKKPHSGFSFPDTLFASNASGNDTEELRRLFYVALTRAKQHIYISYSKATDEGKLLEPSMFLAEIYEPAPIPAQRQALSDDLVAEFAVLQLTGIFAPEVAHLDEEVLSRVLAGFQMNVSALNNYLRCPLEFYFKNIVRIPSPKNEAAEFGSAVHHALEQLFVRMKADAQENFPTLDDFLNDFSWYMKRNRECFTKEQFERRMEYGLEILKQYYTRHIASFNKFVLIEHNVRSVNVDGQLLRGKLDKLEFSGRDVTIVDYKTGDPEKSKEKFARPNPKIPNGGDYWRQAVFYKIMLAAYKPEWNVQAVTFDFVEPNKKKEYIREHVVINEMDLQDVKTQIRETYEKIQNKEFYTGCGDADCHWCRFVKTNKMAIALHELKVEEAESKRTLLRVV</sequence>
<dbReference type="InterPro" id="IPR011335">
    <property type="entry name" value="Restrct_endonuc-II-like"/>
</dbReference>
<evidence type="ECO:0000256" key="7">
    <source>
        <dbReference type="ARBA" id="ARBA00022839"/>
    </source>
</evidence>
<keyword evidence="8 15" id="KW-0067">ATP-binding</keyword>
<dbReference type="SUPFAM" id="SSF52980">
    <property type="entry name" value="Restriction endonuclease-like"/>
    <property type="match status" value="1"/>
</dbReference>
<dbReference type="Pfam" id="PF13361">
    <property type="entry name" value="UvrD_C"/>
    <property type="match status" value="1"/>
</dbReference>
<evidence type="ECO:0000256" key="13">
    <source>
        <dbReference type="ARBA" id="ARBA00034808"/>
    </source>
</evidence>
<reference evidence="19" key="1">
    <citation type="journal article" date="2019" name="Int. J. Syst. Evol. Microbiol.">
        <title>The Global Catalogue of Microorganisms (GCM) 10K type strain sequencing project: providing services to taxonomists for standard genome sequencing and annotation.</title>
        <authorList>
            <consortium name="The Broad Institute Genomics Platform"/>
            <consortium name="The Broad Institute Genome Sequencing Center for Infectious Disease"/>
            <person name="Wu L."/>
            <person name="Ma J."/>
        </authorList>
    </citation>
    <scope>NUCLEOTIDE SEQUENCE [LARGE SCALE GENOMIC DNA]</scope>
    <source>
        <strain evidence="19">JCM 17919</strain>
    </source>
</reference>
<evidence type="ECO:0000256" key="5">
    <source>
        <dbReference type="ARBA" id="ARBA00022801"/>
    </source>
</evidence>
<evidence type="ECO:0000256" key="6">
    <source>
        <dbReference type="ARBA" id="ARBA00022806"/>
    </source>
</evidence>
<evidence type="ECO:0000313" key="19">
    <source>
        <dbReference type="Proteomes" id="UP001501725"/>
    </source>
</evidence>
<dbReference type="PROSITE" id="PS51217">
    <property type="entry name" value="UVRD_HELICASE_CTER"/>
    <property type="match status" value="1"/>
</dbReference>
<dbReference type="SUPFAM" id="SSF52540">
    <property type="entry name" value="P-loop containing nucleoside triphosphate hydrolases"/>
    <property type="match status" value="1"/>
</dbReference>
<dbReference type="Gene3D" id="1.10.10.160">
    <property type="match status" value="1"/>
</dbReference>
<proteinExistence type="inferred from homology"/>
<keyword evidence="10" id="KW-0234">DNA repair</keyword>
<keyword evidence="4" id="KW-0227">DNA damage</keyword>
<protein>
    <recommendedName>
        <fullName evidence="13">DNA 3'-5' helicase</fullName>
        <ecNumber evidence="13">5.6.2.4</ecNumber>
    </recommendedName>
</protein>
<dbReference type="InterPro" id="IPR038726">
    <property type="entry name" value="PDDEXK_AddAB-type"/>
</dbReference>
<keyword evidence="7" id="KW-0269">Exonuclease</keyword>
<comment type="catalytic activity">
    <reaction evidence="14">
        <text>ATP + H2O = ADP + phosphate + H(+)</text>
        <dbReference type="Rhea" id="RHEA:13065"/>
        <dbReference type="ChEBI" id="CHEBI:15377"/>
        <dbReference type="ChEBI" id="CHEBI:15378"/>
        <dbReference type="ChEBI" id="CHEBI:30616"/>
        <dbReference type="ChEBI" id="CHEBI:43474"/>
        <dbReference type="ChEBI" id="CHEBI:456216"/>
        <dbReference type="EC" id="5.6.2.4"/>
    </reaction>
</comment>
<dbReference type="Pfam" id="PF12705">
    <property type="entry name" value="PDDEXK_1"/>
    <property type="match status" value="1"/>
</dbReference>
<feature type="domain" description="UvrD-like helicase C-terminal" evidence="17">
    <location>
        <begin position="344"/>
        <end position="646"/>
    </location>
</feature>
<dbReference type="PANTHER" id="PTHR11070">
    <property type="entry name" value="UVRD / RECB / PCRA DNA HELICASE FAMILY MEMBER"/>
    <property type="match status" value="1"/>
</dbReference>
<dbReference type="Gene3D" id="3.90.320.10">
    <property type="match status" value="1"/>
</dbReference>
<dbReference type="InterPro" id="IPR013986">
    <property type="entry name" value="DExx_box_DNA_helicase_dom_sf"/>
</dbReference>
<dbReference type="EMBL" id="BAABGY010000015">
    <property type="protein sequence ID" value="GAA4341191.1"/>
    <property type="molecule type" value="Genomic_DNA"/>
</dbReference>